<dbReference type="InterPro" id="IPR029044">
    <property type="entry name" value="Nucleotide-diphossugar_trans"/>
</dbReference>
<proteinExistence type="predicted"/>
<protein>
    <submittedName>
        <fullName evidence="2">Glycosyltransferase family 2 protein</fullName>
    </submittedName>
</protein>
<evidence type="ECO:0000313" key="2">
    <source>
        <dbReference type="EMBL" id="THF74685.1"/>
    </source>
</evidence>
<feature type="domain" description="Glycosyltransferase 2-like" evidence="1">
    <location>
        <begin position="20"/>
        <end position="121"/>
    </location>
</feature>
<dbReference type="PANTHER" id="PTHR43685">
    <property type="entry name" value="GLYCOSYLTRANSFERASE"/>
    <property type="match status" value="1"/>
</dbReference>
<name>A0A4S4BJ68_9BACL</name>
<dbReference type="InterPro" id="IPR001173">
    <property type="entry name" value="Glyco_trans_2-like"/>
</dbReference>
<organism evidence="2 3">
    <name type="scientific">Cohnella fermenti</name>
    <dbReference type="NCBI Taxonomy" id="2565925"/>
    <lineage>
        <taxon>Bacteria</taxon>
        <taxon>Bacillati</taxon>
        <taxon>Bacillota</taxon>
        <taxon>Bacilli</taxon>
        <taxon>Bacillales</taxon>
        <taxon>Paenibacillaceae</taxon>
        <taxon>Cohnella</taxon>
    </lineage>
</organism>
<dbReference type="Pfam" id="PF00535">
    <property type="entry name" value="Glycos_transf_2"/>
    <property type="match status" value="1"/>
</dbReference>
<keyword evidence="2" id="KW-0808">Transferase</keyword>
<evidence type="ECO:0000313" key="3">
    <source>
        <dbReference type="Proteomes" id="UP000310636"/>
    </source>
</evidence>
<comment type="caution">
    <text evidence="2">The sequence shown here is derived from an EMBL/GenBank/DDBJ whole genome shotgun (WGS) entry which is preliminary data.</text>
</comment>
<reference evidence="2 3" key="1">
    <citation type="submission" date="2019-04" db="EMBL/GenBank/DDBJ databases">
        <title>Cohnella sp. nov. isolated from preserved vegetables.</title>
        <authorList>
            <person name="Lin S.-Y."/>
            <person name="Hung M.-H."/>
            <person name="Young C.-C."/>
        </authorList>
    </citation>
    <scope>NUCLEOTIDE SEQUENCE [LARGE SCALE GENOMIC DNA]</scope>
    <source>
        <strain evidence="2 3">CC-MHH1044</strain>
    </source>
</reference>
<gene>
    <name evidence="2" type="ORF">E6C55_24035</name>
</gene>
<dbReference type="PANTHER" id="PTHR43685:SF2">
    <property type="entry name" value="GLYCOSYLTRANSFERASE 2-LIKE DOMAIN-CONTAINING PROTEIN"/>
    <property type="match status" value="1"/>
</dbReference>
<dbReference type="AlphaFoldDB" id="A0A4S4BJ68"/>
<accession>A0A4S4BJ68</accession>
<dbReference type="OrthoDB" id="9815829at2"/>
<dbReference type="Proteomes" id="UP000310636">
    <property type="component" value="Unassembled WGS sequence"/>
</dbReference>
<sequence length="333" mass="38140">MTSKHTIRGGVQMDKQGSVSIIIPVRNGAEFILQTLETIAGQTYREFEVIVIDDGSTDETARIVRSFMSGDSRFRIVDNSGGAGHEHARNYGVSLARADWIAECDADDLWHEDKLRRQVQFRDSWSHAIPLVLLGTAAQLINDKGEVVGSLGTSPTTLEEYMERRARDDYFMLNHSSIFYERGTFMKVGGYKQDYIGAECTELYSRMAEYGAVLGLPERLFLYRKHLKSFMLANTITQEINFHRIRENIVRRRMGQEELTFDQFLATFKQKMSSSGMRRFNRNAKGTLYYRRGAISSVNGHLLQGLIYLAIACFYDFRKVWSGLMRKLHHTGL</sequence>
<evidence type="ECO:0000259" key="1">
    <source>
        <dbReference type="Pfam" id="PF00535"/>
    </source>
</evidence>
<dbReference type="Gene3D" id="3.90.550.10">
    <property type="entry name" value="Spore Coat Polysaccharide Biosynthesis Protein SpsA, Chain A"/>
    <property type="match status" value="1"/>
</dbReference>
<dbReference type="SUPFAM" id="SSF53448">
    <property type="entry name" value="Nucleotide-diphospho-sugar transferases"/>
    <property type="match status" value="1"/>
</dbReference>
<dbReference type="EMBL" id="SSOB01000038">
    <property type="protein sequence ID" value="THF74685.1"/>
    <property type="molecule type" value="Genomic_DNA"/>
</dbReference>
<dbReference type="CDD" id="cd00761">
    <property type="entry name" value="Glyco_tranf_GTA_type"/>
    <property type="match status" value="1"/>
</dbReference>
<keyword evidence="3" id="KW-1185">Reference proteome</keyword>
<dbReference type="InterPro" id="IPR050834">
    <property type="entry name" value="Glycosyltransf_2"/>
</dbReference>
<dbReference type="GO" id="GO:0016740">
    <property type="term" value="F:transferase activity"/>
    <property type="evidence" value="ECO:0007669"/>
    <property type="project" value="UniProtKB-KW"/>
</dbReference>